<dbReference type="AlphaFoldDB" id="A0AAD5PQ44"/>
<reference evidence="2 3" key="1">
    <citation type="submission" date="2022-05" db="EMBL/GenBank/DDBJ databases">
        <title>A multi-omics perspective on studying reproductive biology in Daphnia sinensis.</title>
        <authorList>
            <person name="Jia J."/>
        </authorList>
    </citation>
    <scope>NUCLEOTIDE SEQUENCE [LARGE SCALE GENOMIC DNA]</scope>
    <source>
        <strain evidence="2 3">WSL</strain>
    </source>
</reference>
<evidence type="ECO:0000313" key="3">
    <source>
        <dbReference type="Proteomes" id="UP000820818"/>
    </source>
</evidence>
<dbReference type="SUPFAM" id="SSF53098">
    <property type="entry name" value="Ribonuclease H-like"/>
    <property type="match status" value="1"/>
</dbReference>
<proteinExistence type="predicted"/>
<dbReference type="InterPro" id="IPR012337">
    <property type="entry name" value="RNaseH-like_sf"/>
</dbReference>
<evidence type="ECO:0000313" key="2">
    <source>
        <dbReference type="EMBL" id="KAI9555871.1"/>
    </source>
</evidence>
<dbReference type="Gene3D" id="3.30.420.10">
    <property type="entry name" value="Ribonuclease H-like superfamily/Ribonuclease H"/>
    <property type="match status" value="1"/>
</dbReference>
<protein>
    <recommendedName>
        <fullName evidence="1">RNase H type-1 domain-containing protein</fullName>
    </recommendedName>
</protein>
<dbReference type="PROSITE" id="PS50879">
    <property type="entry name" value="RNASE_H_1"/>
    <property type="match status" value="1"/>
</dbReference>
<accession>A0AAD5PQ44</accession>
<dbReference type="GO" id="GO:0004523">
    <property type="term" value="F:RNA-DNA hybrid ribonuclease activity"/>
    <property type="evidence" value="ECO:0007669"/>
    <property type="project" value="InterPro"/>
</dbReference>
<dbReference type="CDD" id="cd09276">
    <property type="entry name" value="Rnase_HI_RT_non_LTR"/>
    <property type="match status" value="1"/>
</dbReference>
<dbReference type="InterPro" id="IPR036397">
    <property type="entry name" value="RNaseH_sf"/>
</dbReference>
<dbReference type="Proteomes" id="UP000820818">
    <property type="component" value="Linkage Group LG7"/>
</dbReference>
<keyword evidence="3" id="KW-1185">Reference proteome</keyword>
<feature type="domain" description="RNase H type-1" evidence="1">
    <location>
        <begin position="1"/>
        <end position="112"/>
    </location>
</feature>
<comment type="caution">
    <text evidence="2">The sequence shown here is derived from an EMBL/GenBank/DDBJ whole genome shotgun (WGS) entry which is preliminary data.</text>
</comment>
<evidence type="ECO:0000259" key="1">
    <source>
        <dbReference type="PROSITE" id="PS50879"/>
    </source>
</evidence>
<organism evidence="2 3">
    <name type="scientific">Daphnia sinensis</name>
    <dbReference type="NCBI Taxonomy" id="1820382"/>
    <lineage>
        <taxon>Eukaryota</taxon>
        <taxon>Metazoa</taxon>
        <taxon>Ecdysozoa</taxon>
        <taxon>Arthropoda</taxon>
        <taxon>Crustacea</taxon>
        <taxon>Branchiopoda</taxon>
        <taxon>Diplostraca</taxon>
        <taxon>Cladocera</taxon>
        <taxon>Anomopoda</taxon>
        <taxon>Daphniidae</taxon>
        <taxon>Daphnia</taxon>
        <taxon>Daphnia similis group</taxon>
    </lineage>
</organism>
<dbReference type="EMBL" id="WJBH02000007">
    <property type="protein sequence ID" value="KAI9555871.1"/>
    <property type="molecule type" value="Genomic_DNA"/>
</dbReference>
<name>A0AAD5PQ44_9CRUS</name>
<dbReference type="InterPro" id="IPR002156">
    <property type="entry name" value="RNaseH_domain"/>
</dbReference>
<sequence length="343" mass="39582">MVYFTDGSYDRIQDVSGYSVWCPKRHLAESWKLAEACSSTTTELCASERTLDIMKAYEAQDNVLVYILINTIMQKHEDIRNSNKHILKLWIPSHVGIAGNERADSLAKLGHTSSLVNNHSYNSIEEILQEIKKNINKTTITKLDSVQSPTNKINATMRTGMGPLPWHLIFSTPINHKLHRLRSGHNKLSPIMAKINDTIDSQCRTCHTSLSPEHIILQCPNFSTRKKQIETNNTKAECRLYPPYCTWHQFIDSHNKPIRHTKSSFKMFFVNLNLIGQKSRVMEKAINRDTEGDGGEKKIMKLHRSTLPRDYLRFYFENFTAFLRSHIYVNVFVVCSDYTVKFT</sequence>
<dbReference type="GO" id="GO:0003676">
    <property type="term" value="F:nucleic acid binding"/>
    <property type="evidence" value="ECO:0007669"/>
    <property type="project" value="InterPro"/>
</dbReference>
<gene>
    <name evidence="2" type="ORF">GHT06_018388</name>
</gene>